<keyword evidence="2 5" id="KW-0812">Transmembrane</keyword>
<evidence type="ECO:0000313" key="7">
    <source>
        <dbReference type="Proteomes" id="UP000264820"/>
    </source>
</evidence>
<evidence type="ECO:0000256" key="5">
    <source>
        <dbReference type="SAM" id="Phobius"/>
    </source>
</evidence>
<evidence type="ECO:0000256" key="2">
    <source>
        <dbReference type="ARBA" id="ARBA00022692"/>
    </source>
</evidence>
<name>A0A3Q2YU56_HIPCM</name>
<dbReference type="InterPro" id="IPR051832">
    <property type="entry name" value="mTOR-Rac_regulators"/>
</dbReference>
<feature type="transmembrane region" description="Helical" evidence="5">
    <location>
        <begin position="376"/>
        <end position="395"/>
    </location>
</feature>
<dbReference type="GO" id="GO:0016020">
    <property type="term" value="C:membrane"/>
    <property type="evidence" value="ECO:0007669"/>
    <property type="project" value="UniProtKB-SubCell"/>
</dbReference>
<feature type="transmembrane region" description="Helical" evidence="5">
    <location>
        <begin position="401"/>
        <end position="421"/>
    </location>
</feature>
<feature type="transmembrane region" description="Helical" evidence="5">
    <location>
        <begin position="33"/>
        <end position="51"/>
    </location>
</feature>
<keyword evidence="3 5" id="KW-1133">Transmembrane helix</keyword>
<keyword evidence="7" id="KW-1185">Reference proteome</keyword>
<accession>A0A3Q2YU56</accession>
<dbReference type="Ensembl" id="ENSHCOT00000001072.1">
    <property type="protein sequence ID" value="ENSHCOP00000022435.1"/>
    <property type="gene ID" value="ENSHCOG00000010153.1"/>
</dbReference>
<dbReference type="PANTHER" id="PTHR22829:SF5">
    <property type="entry name" value="INTEGRAL MEMBRANE PROTEIN GPR155"/>
    <property type="match status" value="1"/>
</dbReference>
<evidence type="ECO:0000256" key="3">
    <source>
        <dbReference type="ARBA" id="ARBA00022989"/>
    </source>
</evidence>
<feature type="transmembrane region" description="Helical" evidence="5">
    <location>
        <begin position="159"/>
        <end position="178"/>
    </location>
</feature>
<feature type="transmembrane region" description="Helical" evidence="5">
    <location>
        <begin position="235"/>
        <end position="253"/>
    </location>
</feature>
<keyword evidence="4 5" id="KW-0472">Membrane</keyword>
<dbReference type="InterPro" id="IPR004776">
    <property type="entry name" value="Mem_transp_PIN-like"/>
</dbReference>
<organism evidence="6 7">
    <name type="scientific">Hippocampus comes</name>
    <name type="common">Tiger tail seahorse</name>
    <dbReference type="NCBI Taxonomy" id="109280"/>
    <lineage>
        <taxon>Eukaryota</taxon>
        <taxon>Metazoa</taxon>
        <taxon>Chordata</taxon>
        <taxon>Craniata</taxon>
        <taxon>Vertebrata</taxon>
        <taxon>Euteleostomi</taxon>
        <taxon>Actinopterygii</taxon>
        <taxon>Neopterygii</taxon>
        <taxon>Teleostei</taxon>
        <taxon>Neoteleostei</taxon>
        <taxon>Acanthomorphata</taxon>
        <taxon>Syngnathiaria</taxon>
        <taxon>Syngnathiformes</taxon>
        <taxon>Syngnathoidei</taxon>
        <taxon>Syngnathidae</taxon>
        <taxon>Hippocampus</taxon>
    </lineage>
</organism>
<dbReference type="Pfam" id="PF03547">
    <property type="entry name" value="Mem_trans"/>
    <property type="match status" value="1"/>
</dbReference>
<dbReference type="GO" id="GO:0055085">
    <property type="term" value="P:transmembrane transport"/>
    <property type="evidence" value="ECO:0007669"/>
    <property type="project" value="InterPro"/>
</dbReference>
<feature type="transmembrane region" description="Helical" evidence="5">
    <location>
        <begin position="572"/>
        <end position="593"/>
    </location>
</feature>
<feature type="transmembrane region" description="Helical" evidence="5">
    <location>
        <begin position="539"/>
        <end position="560"/>
    </location>
</feature>
<sequence>MDLNTTAASIFPHGDGDPMDPSAPSSRVSIDKLLPALLKCFGIILCGYVAGRAHIITSSQAKGLGNFVSKFALPALLFKNMVLLDFGNVIWPFIWSVLVAKASVFAIVCFLTLLVSNPESRYSKAGLYSIFATQSNDFALGYPIVKALYESTYPEYLQYIYLVAPVSLMLLNPIGFAFCEVQKWKDQREHQQGKVFIVGQVVLHVLQNPIVFMVVIGIVAHFILRQKIPSFMEDFVDGLANSFGGTALFYLGLSMVGQLKKLTRSTVVTLILLLTAKLLLMPLICKDMVDLLDSTGPSNHSSLSNYAFLYGVFPTAPSVAIYATYYNAQLEVIISGMVICTLLSAPIMFTSAWLLTLRRMDPRLLMSTLQDVSFDISLVCFVFLTCSGMILWKFVVRGDNFIVQILSFTLLCTSLYCTYIWPGTLWNTHGDDIHALHLVTDNELLSTSFLLSACLMCECPPPQPMPDMLVSTNMNHALAGIEQSHANVSAAPTGGGTFYSTFFLPPSGQNENSNDSRVCLVFRVEEHFRDQDGQAARHVLLCLLLAVGSLANLSSCVWLLLYQDPGRLYVELQFFCAVANYGQGFLSLALFGLDKHSILLPFWKRLGTNKEQAQSNGTEEIEVTCADFVKRHQEQCFHDICNGLLPDEIHAKERLLAIGTLSSPHSLIPKTNLVFICAHFCAPQPGRSAQNNCICVGNLLYLDVSTLLTRERETEKKTWLSRKGHKVGMLRLERVNPPRPLPQARSLQQGNKALPGLHHKACRNSFQK</sequence>
<reference evidence="6" key="2">
    <citation type="submission" date="2025-09" db="UniProtKB">
        <authorList>
            <consortium name="Ensembl"/>
        </authorList>
    </citation>
    <scope>IDENTIFICATION</scope>
</reference>
<evidence type="ECO:0000256" key="1">
    <source>
        <dbReference type="ARBA" id="ARBA00004141"/>
    </source>
</evidence>
<proteinExistence type="predicted"/>
<reference evidence="6" key="1">
    <citation type="submission" date="2025-08" db="UniProtKB">
        <authorList>
            <consortium name="Ensembl"/>
        </authorList>
    </citation>
    <scope>IDENTIFICATION</scope>
</reference>
<feature type="transmembrane region" description="Helical" evidence="5">
    <location>
        <begin position="306"/>
        <end position="326"/>
    </location>
</feature>
<dbReference type="PANTHER" id="PTHR22829">
    <property type="entry name" value="DEP DOMAIN PROTEIN"/>
    <property type="match status" value="1"/>
</dbReference>
<feature type="transmembrane region" description="Helical" evidence="5">
    <location>
        <begin position="89"/>
        <end position="115"/>
    </location>
</feature>
<feature type="transmembrane region" description="Helical" evidence="5">
    <location>
        <begin position="332"/>
        <end position="355"/>
    </location>
</feature>
<evidence type="ECO:0000256" key="4">
    <source>
        <dbReference type="ARBA" id="ARBA00023136"/>
    </source>
</evidence>
<dbReference type="GO" id="GO:0030514">
    <property type="term" value="P:negative regulation of BMP signaling pathway"/>
    <property type="evidence" value="ECO:0007669"/>
    <property type="project" value="TreeGrafter"/>
</dbReference>
<dbReference type="Proteomes" id="UP000264820">
    <property type="component" value="Unplaced"/>
</dbReference>
<evidence type="ECO:0000313" key="6">
    <source>
        <dbReference type="Ensembl" id="ENSHCOP00000022435.1"/>
    </source>
</evidence>
<dbReference type="AlphaFoldDB" id="A0A3Q2YU56"/>
<protein>
    <submittedName>
        <fullName evidence="6">G protein-coupled receptor 155</fullName>
    </submittedName>
</protein>
<feature type="transmembrane region" description="Helical" evidence="5">
    <location>
        <begin position="265"/>
        <end position="285"/>
    </location>
</feature>
<dbReference type="GeneTree" id="ENSGT00390000004153"/>
<feature type="transmembrane region" description="Helical" evidence="5">
    <location>
        <begin position="198"/>
        <end position="223"/>
    </location>
</feature>
<comment type="subcellular location">
    <subcellularLocation>
        <location evidence="1">Membrane</location>
        <topology evidence="1">Multi-pass membrane protein</topology>
    </subcellularLocation>
</comment>